<evidence type="ECO:0000313" key="2">
    <source>
        <dbReference type="Proteomes" id="UP000181951"/>
    </source>
</evidence>
<reference evidence="1 2" key="1">
    <citation type="submission" date="2016-10" db="EMBL/GenBank/DDBJ databases">
        <authorList>
            <person name="de Groot N.N."/>
        </authorList>
    </citation>
    <scope>NUCLEOTIDE SEQUENCE [LARGE SCALE GENOMIC DNA]</scope>
    <source>
        <strain evidence="1 2">CGMCC 4.2026</strain>
    </source>
</reference>
<evidence type="ECO:0000313" key="1">
    <source>
        <dbReference type="EMBL" id="SEO73490.1"/>
    </source>
</evidence>
<accession>A0A1H8S4A8</accession>
<keyword evidence="2" id="KW-1185">Reference proteome</keyword>
<protein>
    <submittedName>
        <fullName evidence="1">Uncharacterized protein</fullName>
    </submittedName>
</protein>
<dbReference type="AlphaFoldDB" id="A0A1H8S4A8"/>
<organism evidence="1 2">
    <name type="scientific">Actinacidiphila rubida</name>
    <dbReference type="NCBI Taxonomy" id="310780"/>
    <lineage>
        <taxon>Bacteria</taxon>
        <taxon>Bacillati</taxon>
        <taxon>Actinomycetota</taxon>
        <taxon>Actinomycetes</taxon>
        <taxon>Kitasatosporales</taxon>
        <taxon>Streptomycetaceae</taxon>
        <taxon>Actinacidiphila</taxon>
    </lineage>
</organism>
<dbReference type="Proteomes" id="UP000181951">
    <property type="component" value="Unassembled WGS sequence"/>
</dbReference>
<proteinExistence type="predicted"/>
<dbReference type="EMBL" id="FODD01000039">
    <property type="protein sequence ID" value="SEO73490.1"/>
    <property type="molecule type" value="Genomic_DNA"/>
</dbReference>
<sequence length="303" mass="30893">MLDAGLFFGGQSEQAQRVVLADGDADGLDGENSKDGSGTLLWVRLPTGSAQAPVLGMTGRLRRQLGGVLGAAVFGGRASGFAVLAGGSGDLVQDVAAVGPFAQIAPGFGVALGQRFVVAVCAGHGAGWQRVAFGLPQDLGVLQADPGFVETGERAAPVRLALGCGQRGNLAFGEGQKFLQVRAEWLEGPPGVGVALTLAATVRKVVQWPALVVDAGVGVGVPVPEDVCGSPGVDGEPVQEELVVGGVDRTRASLWSGSWRRAGATVFFMAGLRVASAAMVLRCLRAAWRVVGSPGLLARRPLP</sequence>
<gene>
    <name evidence="1" type="ORF">SAMN05216267_103925</name>
</gene>
<name>A0A1H8S4A8_9ACTN</name>